<dbReference type="GO" id="GO:0015095">
    <property type="term" value="F:magnesium ion transmembrane transporter activity"/>
    <property type="evidence" value="ECO:0007669"/>
    <property type="project" value="TreeGrafter"/>
</dbReference>
<keyword evidence="14" id="KW-1185">Reference proteome</keyword>
<dbReference type="SUPFAM" id="SSF144083">
    <property type="entry name" value="Magnesium transport protein CorA, transmembrane region"/>
    <property type="match status" value="1"/>
</dbReference>
<evidence type="ECO:0000256" key="11">
    <source>
        <dbReference type="SAM" id="Coils"/>
    </source>
</evidence>
<comment type="subcellular location">
    <subcellularLocation>
        <location evidence="1">Cell membrane</location>
        <topology evidence="1">Multi-pass membrane protein</topology>
    </subcellularLocation>
</comment>
<dbReference type="GO" id="GO:0005886">
    <property type="term" value="C:plasma membrane"/>
    <property type="evidence" value="ECO:0007669"/>
    <property type="project" value="UniProtKB-SubCell"/>
</dbReference>
<dbReference type="GO" id="GO:0015087">
    <property type="term" value="F:cobalt ion transmembrane transporter activity"/>
    <property type="evidence" value="ECO:0007669"/>
    <property type="project" value="TreeGrafter"/>
</dbReference>
<dbReference type="RefSeq" id="WP_126833818.1">
    <property type="nucleotide sequence ID" value="NZ_PIPT01000005.1"/>
</dbReference>
<keyword evidence="6 12" id="KW-0812">Transmembrane</keyword>
<dbReference type="InterPro" id="IPR045863">
    <property type="entry name" value="CorA_TM1_TM2"/>
</dbReference>
<evidence type="ECO:0000256" key="9">
    <source>
        <dbReference type="ARBA" id="ARBA00023065"/>
    </source>
</evidence>
<dbReference type="Gene3D" id="1.20.58.340">
    <property type="entry name" value="Magnesium transport protein CorA, transmembrane region"/>
    <property type="match status" value="2"/>
</dbReference>
<evidence type="ECO:0000256" key="8">
    <source>
        <dbReference type="ARBA" id="ARBA00022989"/>
    </source>
</evidence>
<name>A0A432XFY4_9GAMM</name>
<keyword evidence="8 12" id="KW-1133">Transmembrane helix</keyword>
<evidence type="ECO:0000313" key="13">
    <source>
        <dbReference type="EMBL" id="RUO47668.1"/>
    </source>
</evidence>
<dbReference type="PANTHER" id="PTHR46494">
    <property type="entry name" value="CORA FAMILY METAL ION TRANSPORTER (EUROFUNG)"/>
    <property type="match status" value="1"/>
</dbReference>
<evidence type="ECO:0000256" key="2">
    <source>
        <dbReference type="ARBA" id="ARBA00009765"/>
    </source>
</evidence>
<reference evidence="14" key="1">
    <citation type="journal article" date="2018" name="Front. Microbiol.">
        <title>Genome-Based Analysis Reveals the Taxonomy and Diversity of the Family Idiomarinaceae.</title>
        <authorList>
            <person name="Liu Y."/>
            <person name="Lai Q."/>
            <person name="Shao Z."/>
        </authorList>
    </citation>
    <scope>NUCLEOTIDE SEQUENCE [LARGE SCALE GENOMIC DNA]</scope>
    <source>
        <strain evidence="14">SW15</strain>
    </source>
</reference>
<evidence type="ECO:0000256" key="1">
    <source>
        <dbReference type="ARBA" id="ARBA00004651"/>
    </source>
</evidence>
<evidence type="ECO:0000256" key="10">
    <source>
        <dbReference type="ARBA" id="ARBA00023136"/>
    </source>
</evidence>
<proteinExistence type="inferred from homology"/>
<dbReference type="EMBL" id="PIPT01000005">
    <property type="protein sequence ID" value="RUO47668.1"/>
    <property type="molecule type" value="Genomic_DNA"/>
</dbReference>
<dbReference type="PANTHER" id="PTHR46494:SF3">
    <property type="entry name" value="ZINC TRANSPORT PROTEIN ZNTB"/>
    <property type="match status" value="1"/>
</dbReference>
<dbReference type="InterPro" id="IPR045861">
    <property type="entry name" value="CorA_cytoplasmic_dom"/>
</dbReference>
<keyword evidence="4" id="KW-1003">Cell membrane</keyword>
<dbReference type="GO" id="GO:0000287">
    <property type="term" value="F:magnesium ion binding"/>
    <property type="evidence" value="ECO:0007669"/>
    <property type="project" value="TreeGrafter"/>
</dbReference>
<keyword evidence="10 12" id="KW-0472">Membrane</keyword>
<keyword evidence="9" id="KW-0406">Ion transport</keyword>
<dbReference type="AlphaFoldDB" id="A0A432XFY4"/>
<sequence length="322" mass="37514">MADEKRAQRPDFMIDSWDFSSHPAQPITHDLQGAPQRWFHIQRDLPGIEAWLSASGIPAPLIDAVLEEDTRPRFERNDDGFLLILRGVNLAEGERPEDMLSLRILYYKGAIYSFRKRAIRSVGVIRERLQRQEGPESLNDFLVTLIEEMNNRLEELLDVIEDEMELLEDDDRGTTAERQRQLTALHRRMLRLVRFVRPQLTALERLGVDAPKWLEPDNVQWLINERDAIQRELESLEMLLEQVWMLREHLQQEVAEKMNRNTYWLSMVAGVFLPISFLTGVFGINIGGMPGVEHANAFWIFCGALGVIAVVEFLLLRRLRFW</sequence>
<dbReference type="OrthoDB" id="9803484at2"/>
<evidence type="ECO:0000256" key="12">
    <source>
        <dbReference type="SAM" id="Phobius"/>
    </source>
</evidence>
<evidence type="ECO:0000256" key="4">
    <source>
        <dbReference type="ARBA" id="ARBA00022475"/>
    </source>
</evidence>
<dbReference type="Proteomes" id="UP000286678">
    <property type="component" value="Unassembled WGS sequence"/>
</dbReference>
<feature type="transmembrane region" description="Helical" evidence="12">
    <location>
        <begin position="263"/>
        <end position="286"/>
    </location>
</feature>
<evidence type="ECO:0000256" key="3">
    <source>
        <dbReference type="ARBA" id="ARBA00022448"/>
    </source>
</evidence>
<dbReference type="GO" id="GO:0050897">
    <property type="term" value="F:cobalt ion binding"/>
    <property type="evidence" value="ECO:0007669"/>
    <property type="project" value="TreeGrafter"/>
</dbReference>
<protein>
    <submittedName>
        <fullName evidence="13">Zinc transporter ZntB</fullName>
    </submittedName>
</protein>
<keyword evidence="11" id="KW-0175">Coiled coil</keyword>
<evidence type="ECO:0000256" key="7">
    <source>
        <dbReference type="ARBA" id="ARBA00022833"/>
    </source>
</evidence>
<evidence type="ECO:0000313" key="14">
    <source>
        <dbReference type="Proteomes" id="UP000286678"/>
    </source>
</evidence>
<gene>
    <name evidence="13" type="ORF">CWE21_07425</name>
</gene>
<feature type="coiled-coil region" evidence="11">
    <location>
        <begin position="139"/>
        <end position="170"/>
    </location>
</feature>
<dbReference type="Pfam" id="PF01544">
    <property type="entry name" value="CorA"/>
    <property type="match status" value="1"/>
</dbReference>
<comment type="caution">
    <text evidence="13">The sequence shown here is derived from an EMBL/GenBank/DDBJ whole genome shotgun (WGS) entry which is preliminary data.</text>
</comment>
<accession>A0A432XFY4</accession>
<evidence type="ECO:0000256" key="5">
    <source>
        <dbReference type="ARBA" id="ARBA00022519"/>
    </source>
</evidence>
<organism evidence="13 14">
    <name type="scientific">Pseudidiomarina aquimaris</name>
    <dbReference type="NCBI Taxonomy" id="641841"/>
    <lineage>
        <taxon>Bacteria</taxon>
        <taxon>Pseudomonadati</taxon>
        <taxon>Pseudomonadota</taxon>
        <taxon>Gammaproteobacteria</taxon>
        <taxon>Alteromonadales</taxon>
        <taxon>Idiomarinaceae</taxon>
        <taxon>Pseudidiomarina</taxon>
    </lineage>
</organism>
<dbReference type="InterPro" id="IPR002523">
    <property type="entry name" value="MgTranspt_CorA/ZnTranspt_ZntB"/>
</dbReference>
<dbReference type="SUPFAM" id="SSF143865">
    <property type="entry name" value="CorA soluble domain-like"/>
    <property type="match status" value="1"/>
</dbReference>
<evidence type="ECO:0000256" key="6">
    <source>
        <dbReference type="ARBA" id="ARBA00022692"/>
    </source>
</evidence>
<comment type="similarity">
    <text evidence="2">Belongs to the CorA metal ion transporter (MIT) (TC 1.A.35) family.</text>
</comment>
<feature type="transmembrane region" description="Helical" evidence="12">
    <location>
        <begin position="298"/>
        <end position="316"/>
    </location>
</feature>
<keyword evidence="3" id="KW-0813">Transport</keyword>
<keyword evidence="5" id="KW-0997">Cell inner membrane</keyword>
<dbReference type="Gene3D" id="3.30.460.20">
    <property type="entry name" value="CorA soluble domain-like"/>
    <property type="match status" value="1"/>
</dbReference>
<keyword evidence="7" id="KW-0862">Zinc</keyword>